<dbReference type="STRING" id="90262.A0A1X2IC79"/>
<protein>
    <submittedName>
        <fullName evidence="2">Snf7-domain-containing protein</fullName>
    </submittedName>
</protein>
<proteinExistence type="predicted"/>
<dbReference type="GO" id="GO:0000815">
    <property type="term" value="C:ESCRT III complex"/>
    <property type="evidence" value="ECO:0007669"/>
    <property type="project" value="TreeGrafter"/>
</dbReference>
<dbReference type="GO" id="GO:0005771">
    <property type="term" value="C:multivesicular body"/>
    <property type="evidence" value="ECO:0007669"/>
    <property type="project" value="TreeGrafter"/>
</dbReference>
<evidence type="ECO:0000256" key="1">
    <source>
        <dbReference type="SAM" id="MobiDB-lite"/>
    </source>
</evidence>
<organism evidence="2 3">
    <name type="scientific">Absidia repens</name>
    <dbReference type="NCBI Taxonomy" id="90262"/>
    <lineage>
        <taxon>Eukaryota</taxon>
        <taxon>Fungi</taxon>
        <taxon>Fungi incertae sedis</taxon>
        <taxon>Mucoromycota</taxon>
        <taxon>Mucoromycotina</taxon>
        <taxon>Mucoromycetes</taxon>
        <taxon>Mucorales</taxon>
        <taxon>Cunninghamellaceae</taxon>
        <taxon>Absidia</taxon>
    </lineage>
</organism>
<dbReference type="GO" id="GO:0009898">
    <property type="term" value="C:cytoplasmic side of plasma membrane"/>
    <property type="evidence" value="ECO:0007669"/>
    <property type="project" value="TreeGrafter"/>
</dbReference>
<dbReference type="GO" id="GO:0006900">
    <property type="term" value="P:vesicle budding from membrane"/>
    <property type="evidence" value="ECO:0007669"/>
    <property type="project" value="TreeGrafter"/>
</dbReference>
<gene>
    <name evidence="2" type="ORF">BCR42DRAFT_493083</name>
</gene>
<dbReference type="Pfam" id="PF25880">
    <property type="entry name" value="WHD_CHMP7_1st"/>
    <property type="match status" value="1"/>
</dbReference>
<accession>A0A1X2IC79</accession>
<dbReference type="AlphaFoldDB" id="A0A1X2IC79"/>
<keyword evidence="3" id="KW-1185">Reference proteome</keyword>
<evidence type="ECO:0000313" key="3">
    <source>
        <dbReference type="Proteomes" id="UP000193560"/>
    </source>
</evidence>
<evidence type="ECO:0000313" key="2">
    <source>
        <dbReference type="EMBL" id="ORZ13704.1"/>
    </source>
</evidence>
<dbReference type="PANTHER" id="PTHR22761:SF96">
    <property type="entry name" value="BCDNA.GH08385"/>
    <property type="match status" value="1"/>
</dbReference>
<dbReference type="InterPro" id="IPR005024">
    <property type="entry name" value="Snf7_fam"/>
</dbReference>
<dbReference type="Gene3D" id="1.10.287.1060">
    <property type="entry name" value="ESAT-6-like"/>
    <property type="match status" value="1"/>
</dbReference>
<feature type="region of interest" description="Disordered" evidence="1">
    <location>
        <begin position="404"/>
        <end position="474"/>
    </location>
</feature>
<dbReference type="GO" id="GO:0032511">
    <property type="term" value="P:late endosome to vacuole transport via multivesicular body sorting pathway"/>
    <property type="evidence" value="ECO:0007669"/>
    <property type="project" value="TreeGrafter"/>
</dbReference>
<dbReference type="Pfam" id="PF03357">
    <property type="entry name" value="Snf7"/>
    <property type="match status" value="1"/>
</dbReference>
<dbReference type="PANTHER" id="PTHR22761">
    <property type="entry name" value="CHARGED MULTIVESICULAR BODY PROTEIN"/>
    <property type="match status" value="1"/>
</dbReference>
<reference evidence="2 3" key="1">
    <citation type="submission" date="2016-07" db="EMBL/GenBank/DDBJ databases">
        <title>Pervasive Adenine N6-methylation of Active Genes in Fungi.</title>
        <authorList>
            <consortium name="DOE Joint Genome Institute"/>
            <person name="Mondo S.J."/>
            <person name="Dannebaum R.O."/>
            <person name="Kuo R.C."/>
            <person name="Labutti K."/>
            <person name="Haridas S."/>
            <person name="Kuo A."/>
            <person name="Salamov A."/>
            <person name="Ahrendt S.R."/>
            <person name="Lipzen A."/>
            <person name="Sullivan W."/>
            <person name="Andreopoulos W.B."/>
            <person name="Clum A."/>
            <person name="Lindquist E."/>
            <person name="Daum C."/>
            <person name="Ramamoorthy G.K."/>
            <person name="Gryganskyi A."/>
            <person name="Culley D."/>
            <person name="Magnuson J.K."/>
            <person name="James T.Y."/>
            <person name="O'Malley M.A."/>
            <person name="Stajich J.E."/>
            <person name="Spatafora J.W."/>
            <person name="Visel A."/>
            <person name="Grigoriev I.V."/>
        </authorList>
    </citation>
    <scope>NUCLEOTIDE SEQUENCE [LARGE SCALE GENOMIC DNA]</scope>
    <source>
        <strain evidence="2 3">NRRL 1336</strain>
    </source>
</reference>
<feature type="compositionally biased region" description="Polar residues" evidence="1">
    <location>
        <begin position="464"/>
        <end position="474"/>
    </location>
</feature>
<feature type="compositionally biased region" description="Polar residues" evidence="1">
    <location>
        <begin position="413"/>
        <end position="436"/>
    </location>
</feature>
<dbReference type="EMBL" id="MCGE01000016">
    <property type="protein sequence ID" value="ORZ13704.1"/>
    <property type="molecule type" value="Genomic_DNA"/>
</dbReference>
<sequence length="474" mass="54342">MAAKKNSRLHDYVASEYIDFDPSNQSKRLVSLYSDFSKLSLLNEYGYNANVEYWRSLILDCSLRGYFTYHNYTLLLDKDVLAQDFLWKGQGKPLALNCVLETMEKNGEIMRLQDFERIYSSDSYTWSSWLLQRLPSLPFTRVSSHPSSLYVVMPSIKTIAQHICQVYTHLPVKTTTNSLLTFSEFRSHYGTFYDHPLTDNDLTLLLKYLASQSKVILENGVQGYGSTFMVIKFIEPGMAYKVTEQDKAMISIKTTSDALHHQIHHLQQQVERLTVSAQEYHNKKQKPQTLYALRRKKHIMEVLDKRLKSLDTIETILLKMETAQDDMQIIQAFDTGANALRSVLSSGLSVQSIEETMDKVQQVYDDQKDTEQAMMDGSTYLNNNEDAEYDDDLLLKELDELENQQRQEDEQQKMMTQHTSSTNTDDVKISQPSNVSAALLNEMPALPPLPKSSPASIKNEETKLGQSSRTAQLE</sequence>
<dbReference type="OrthoDB" id="10250120at2759"/>
<comment type="caution">
    <text evidence="2">The sequence shown here is derived from an EMBL/GenBank/DDBJ whole genome shotgun (WGS) entry which is preliminary data.</text>
</comment>
<name>A0A1X2IC79_9FUNG</name>
<dbReference type="Proteomes" id="UP000193560">
    <property type="component" value="Unassembled WGS sequence"/>
</dbReference>